<dbReference type="InterPro" id="IPR003593">
    <property type="entry name" value="AAA+_ATPase"/>
</dbReference>
<dbReference type="InterPro" id="IPR051120">
    <property type="entry name" value="ABC_AA/LPS_Transport"/>
</dbReference>
<keyword evidence="8 10" id="KW-0472">Membrane</keyword>
<keyword evidence="2" id="KW-0813">Transport</keyword>
<dbReference type="CDD" id="cd06581">
    <property type="entry name" value="TM_PBP1_LivM_like"/>
    <property type="match status" value="1"/>
</dbReference>
<feature type="transmembrane region" description="Helical" evidence="10">
    <location>
        <begin position="239"/>
        <end position="261"/>
    </location>
</feature>
<evidence type="ECO:0000313" key="13">
    <source>
        <dbReference type="Proteomes" id="UP000002785"/>
    </source>
</evidence>
<evidence type="ECO:0000256" key="3">
    <source>
        <dbReference type="ARBA" id="ARBA00022475"/>
    </source>
</evidence>
<evidence type="ECO:0000313" key="12">
    <source>
        <dbReference type="EMBL" id="EDY54741.2"/>
    </source>
</evidence>
<dbReference type="InterPro" id="IPR017871">
    <property type="entry name" value="ABC_transporter-like_CS"/>
</dbReference>
<keyword evidence="6" id="KW-0067">ATP-binding</keyword>
<name>B5HPG4_STRX2</name>
<evidence type="ECO:0000256" key="4">
    <source>
        <dbReference type="ARBA" id="ARBA00022692"/>
    </source>
</evidence>
<protein>
    <recommendedName>
        <fullName evidence="11">ABC transporter domain-containing protein</fullName>
    </recommendedName>
</protein>
<keyword evidence="3" id="KW-1003">Cell membrane</keyword>
<dbReference type="PROSITE" id="PS00211">
    <property type="entry name" value="ABC_TRANSPORTER_1"/>
    <property type="match status" value="1"/>
</dbReference>
<accession>B5HPG4</accession>
<evidence type="ECO:0000256" key="6">
    <source>
        <dbReference type="ARBA" id="ARBA00022840"/>
    </source>
</evidence>
<feature type="transmembrane region" description="Helical" evidence="10">
    <location>
        <begin position="505"/>
        <end position="523"/>
    </location>
</feature>
<feature type="transmembrane region" description="Helical" evidence="10">
    <location>
        <begin position="107"/>
        <end position="130"/>
    </location>
</feature>
<keyword evidence="13" id="KW-1185">Reference proteome</keyword>
<keyword evidence="5" id="KW-0547">Nucleotide-binding</keyword>
<dbReference type="AlphaFoldDB" id="B5HPG4"/>
<evidence type="ECO:0000256" key="9">
    <source>
        <dbReference type="SAM" id="MobiDB-lite"/>
    </source>
</evidence>
<dbReference type="eggNOG" id="COG0559">
    <property type="taxonomic scope" value="Bacteria"/>
</dbReference>
<dbReference type="InterPro" id="IPR001851">
    <property type="entry name" value="ABC_transp_permease"/>
</dbReference>
<evidence type="ECO:0000259" key="11">
    <source>
        <dbReference type="PROSITE" id="PS50893"/>
    </source>
</evidence>
<sequence length="944" mass="97816">MVHGSSAVLVVEMPNSMGCVLWLVKYSRHNYLNEYAVSLLPSGGSSMDDVLRFALLGLGLGALYALTAHGIVLVYRGSGVLNFAHGAIGMAGAYVQWELVGQHGVAYWPATACGVLTSAVLGVLTHLLVLRPLRSASSLARLVGTLAVFIVLTAIAVKRYGDSLELVPGRLPTKLLTIAGATVSEDRVWLIGIAVAVTVLLHLLYKRTLFGLGTSAVAENEGAAASLGWSPDLIATGNWALGSALAGLTGILIVPVIGLSVTGLTTLLLSALAAALVGRFSSFPVTLTGGLVIGVVQSELTRFGSDVTGLAASVPFLFIALVLVARGRALPLRGTFLDRLPGLGTGKVRPLPLALAVVTGLSLVSLATPLWADAITTTLVLSLIILSIVVVTGYAGQVSLAAYALAGTGAFLAGHAAADWGWPFELALLAGVLGTVPIGLLFALPAVRTRGVNLAIITLGLGTTLEAMVFQNTDLSTTPGSDGIAVGKQTLFGISISGVDHPQRYAAVVLVLFVAATLVVANVRRSRTGRRLIAVRANERAAAALGIDVRAAKLYAFGLSAAIAALAGVLTGFRSTSVVLSDFASFGSITALGLAVIGGVGFLVGPLFGATFAAGTVGARFGDLVLPGLSAWMPLIGGIILVLTLVGNQDGIGKGLGTRSTGNRRNLPPKRPATVPKDDPSAASTVTRAAPLPLQVRDLTVRYRGVVAVDGLSLDVGPGQVVGLIGPNGAGKTSAIDAVTGFTRAASGSVRLGDRDATRLPVHRRANAGLSRSFQSLELFEDMTVLDNLYAACDRPGRWAYLMDLVRPGSRPLPAHVLVAVREFGLQDSLDRPVGDLSYGERRLLAIARAVAASPSVLLLDEPAAGLSDDETRELAHLVRRLAEDWGMGVLLVEHDVDMVMSVCDQVVVLDFGRRICAGTPEEVRRDPAVRAAYLGDLEPEALA</sequence>
<dbReference type="InterPro" id="IPR043428">
    <property type="entry name" value="LivM-like"/>
</dbReference>
<feature type="transmembrane region" description="Helical" evidence="10">
    <location>
        <begin position="350"/>
        <end position="372"/>
    </location>
</feature>
<feature type="domain" description="ABC transporter" evidence="11">
    <location>
        <begin position="694"/>
        <end position="937"/>
    </location>
</feature>
<dbReference type="Proteomes" id="UP000002785">
    <property type="component" value="Chromosome"/>
</dbReference>
<dbReference type="CDD" id="cd03219">
    <property type="entry name" value="ABC_Mj1267_LivG_branched"/>
    <property type="match status" value="1"/>
</dbReference>
<dbReference type="PROSITE" id="PS50893">
    <property type="entry name" value="ABC_TRANSPORTER_2"/>
    <property type="match status" value="1"/>
</dbReference>
<reference evidence="12" key="1">
    <citation type="submission" date="2009-10" db="EMBL/GenBank/DDBJ databases">
        <title>The genome sequence of Streptomyces sviceus strain ATCC 29083.</title>
        <authorList>
            <consortium name="The Broad Institute Genome Sequencing Platform"/>
            <consortium name="Broad Institute Microbial Sequencing Center"/>
            <person name="Fischbach M."/>
            <person name="Godfrey P."/>
            <person name="Ward D."/>
            <person name="Young S."/>
            <person name="Zeng Q."/>
            <person name="Koehrsen M."/>
            <person name="Alvarado L."/>
            <person name="Berlin A.M."/>
            <person name="Bochicchio J."/>
            <person name="Borenstein D."/>
            <person name="Chapman S.B."/>
            <person name="Chen Z."/>
            <person name="Engels R."/>
            <person name="Freedman E."/>
            <person name="Gellesch M."/>
            <person name="Goldberg J."/>
            <person name="Griggs A."/>
            <person name="Gujja S."/>
            <person name="Heilman E.R."/>
            <person name="Heiman D.I."/>
            <person name="Hepburn T.A."/>
            <person name="Howarth C."/>
            <person name="Jen D."/>
            <person name="Larson L."/>
            <person name="Lewis B."/>
            <person name="Mehta T."/>
            <person name="Park D."/>
            <person name="Pearson M."/>
            <person name="Richards J."/>
            <person name="Roberts A."/>
            <person name="Saif S."/>
            <person name="Shea T.D."/>
            <person name="Shenoy N."/>
            <person name="Sisk P."/>
            <person name="Stolte C."/>
            <person name="Sykes S.N."/>
            <person name="Thomson T."/>
            <person name="Walk T."/>
            <person name="White J."/>
            <person name="Yandava C."/>
            <person name="Straight P."/>
            <person name="Clardy J."/>
            <person name="Hung D."/>
            <person name="Kolter R."/>
            <person name="Mekalanos J."/>
            <person name="Walker S."/>
            <person name="Walsh C.T."/>
            <person name="Wieland-Brown L.C."/>
            <person name="Haas B."/>
            <person name="Nusbaum C."/>
            <person name="Birren B."/>
        </authorList>
    </citation>
    <scope>NUCLEOTIDE SEQUENCE [LARGE SCALE GENOMIC DNA]</scope>
    <source>
        <strain evidence="12">ATCC 29083</strain>
    </source>
</reference>
<feature type="transmembrane region" description="Helical" evidence="10">
    <location>
        <begin position="307"/>
        <end position="330"/>
    </location>
</feature>
<evidence type="ECO:0000256" key="5">
    <source>
        <dbReference type="ARBA" id="ARBA00022741"/>
    </source>
</evidence>
<feature type="transmembrane region" description="Helical" evidence="10">
    <location>
        <begin position="142"/>
        <end position="161"/>
    </location>
</feature>
<feature type="transmembrane region" description="Helical" evidence="10">
    <location>
        <begin position="267"/>
        <end position="295"/>
    </location>
</feature>
<feature type="transmembrane region" description="Helical" evidence="10">
    <location>
        <begin position="426"/>
        <end position="444"/>
    </location>
</feature>
<organism evidence="12 13">
    <name type="scientific">Streptomyces sviceus (strain ATCC 29083 / DSM 924 / JCM 4929 / NBRC 13980 / NCIMB 11184 / NRRL 5439 / UC 5370)</name>
    <dbReference type="NCBI Taxonomy" id="463191"/>
    <lineage>
        <taxon>Bacteria</taxon>
        <taxon>Bacillati</taxon>
        <taxon>Actinomycetota</taxon>
        <taxon>Actinomycetes</taxon>
        <taxon>Kitasatosporales</taxon>
        <taxon>Streptomycetaceae</taxon>
        <taxon>Streptomyces</taxon>
    </lineage>
</organism>
<dbReference type="eggNOG" id="COG4177">
    <property type="taxonomic scope" value="Bacteria"/>
</dbReference>
<feature type="transmembrane region" description="Helical" evidence="10">
    <location>
        <begin position="451"/>
        <end position="470"/>
    </location>
</feature>
<dbReference type="Pfam" id="PF12399">
    <property type="entry name" value="BCA_ABC_TP_C"/>
    <property type="match status" value="1"/>
</dbReference>
<evidence type="ECO:0000256" key="10">
    <source>
        <dbReference type="SAM" id="Phobius"/>
    </source>
</evidence>
<dbReference type="PANTHER" id="PTHR45772">
    <property type="entry name" value="CONSERVED COMPONENT OF ABC TRANSPORTER FOR NATURAL AMINO ACIDS-RELATED"/>
    <property type="match status" value="1"/>
</dbReference>
<dbReference type="Pfam" id="PF00005">
    <property type="entry name" value="ABC_tran"/>
    <property type="match status" value="1"/>
</dbReference>
<dbReference type="GO" id="GO:0005886">
    <property type="term" value="C:plasma membrane"/>
    <property type="evidence" value="ECO:0007669"/>
    <property type="project" value="UniProtKB-SubCell"/>
</dbReference>
<feature type="transmembrane region" description="Helical" evidence="10">
    <location>
        <begin position="50"/>
        <end position="66"/>
    </location>
</feature>
<feature type="region of interest" description="Disordered" evidence="9">
    <location>
        <begin position="656"/>
        <end position="684"/>
    </location>
</feature>
<evidence type="ECO:0000256" key="7">
    <source>
        <dbReference type="ARBA" id="ARBA00022989"/>
    </source>
</evidence>
<proteinExistence type="predicted"/>
<feature type="transmembrane region" description="Helical" evidence="10">
    <location>
        <begin position="585"/>
        <end position="612"/>
    </location>
</feature>
<dbReference type="InterPro" id="IPR032823">
    <property type="entry name" value="BCA_ABC_TP_C"/>
</dbReference>
<feature type="transmembrane region" description="Helical" evidence="10">
    <location>
        <begin position="554"/>
        <end position="573"/>
    </location>
</feature>
<feature type="transmembrane region" description="Helical" evidence="10">
    <location>
        <begin position="624"/>
        <end position="646"/>
    </location>
</feature>
<dbReference type="SMART" id="SM00382">
    <property type="entry name" value="AAA"/>
    <property type="match status" value="1"/>
</dbReference>
<keyword evidence="7 10" id="KW-1133">Transmembrane helix</keyword>
<evidence type="ECO:0000256" key="1">
    <source>
        <dbReference type="ARBA" id="ARBA00004651"/>
    </source>
</evidence>
<feature type="transmembrane region" description="Helical" evidence="10">
    <location>
        <begin position="188"/>
        <end position="205"/>
    </location>
</feature>
<dbReference type="GO" id="GO:0015658">
    <property type="term" value="F:branched-chain amino acid transmembrane transporter activity"/>
    <property type="evidence" value="ECO:0007669"/>
    <property type="project" value="InterPro"/>
</dbReference>
<evidence type="ECO:0000256" key="8">
    <source>
        <dbReference type="ARBA" id="ARBA00023136"/>
    </source>
</evidence>
<dbReference type="SUPFAM" id="SSF52540">
    <property type="entry name" value="P-loop containing nucleoside triphosphate hydrolases"/>
    <property type="match status" value="1"/>
</dbReference>
<dbReference type="GO" id="GO:0005524">
    <property type="term" value="F:ATP binding"/>
    <property type="evidence" value="ECO:0007669"/>
    <property type="project" value="UniProtKB-KW"/>
</dbReference>
<dbReference type="InterPro" id="IPR027417">
    <property type="entry name" value="P-loop_NTPase"/>
</dbReference>
<dbReference type="InterPro" id="IPR003439">
    <property type="entry name" value="ABC_transporter-like_ATP-bd"/>
</dbReference>
<dbReference type="Pfam" id="PF02653">
    <property type="entry name" value="BPD_transp_2"/>
    <property type="match status" value="2"/>
</dbReference>
<dbReference type="HOGENOM" id="CLU_006313_4_1_11"/>
<feature type="transmembrane region" description="Helical" evidence="10">
    <location>
        <begin position="73"/>
        <end position="95"/>
    </location>
</feature>
<dbReference type="Gene3D" id="3.40.50.300">
    <property type="entry name" value="P-loop containing nucleotide triphosphate hydrolases"/>
    <property type="match status" value="1"/>
</dbReference>
<dbReference type="EMBL" id="CM000951">
    <property type="protein sequence ID" value="EDY54741.2"/>
    <property type="molecule type" value="Genomic_DNA"/>
</dbReference>
<dbReference type="GO" id="GO:0016887">
    <property type="term" value="F:ATP hydrolysis activity"/>
    <property type="evidence" value="ECO:0007669"/>
    <property type="project" value="InterPro"/>
</dbReference>
<gene>
    <name evidence="12" type="ORF">SSEG_01320</name>
</gene>
<comment type="subcellular location">
    <subcellularLocation>
        <location evidence="1">Cell membrane</location>
        <topology evidence="1">Multi-pass membrane protein</topology>
    </subcellularLocation>
</comment>
<feature type="transmembrane region" description="Helical" evidence="10">
    <location>
        <begin position="379"/>
        <end position="406"/>
    </location>
</feature>
<dbReference type="eggNOG" id="COG0411">
    <property type="taxonomic scope" value="Bacteria"/>
</dbReference>
<evidence type="ECO:0000256" key="2">
    <source>
        <dbReference type="ARBA" id="ARBA00022448"/>
    </source>
</evidence>
<dbReference type="CDD" id="cd06582">
    <property type="entry name" value="TM_PBP1_LivH_like"/>
    <property type="match status" value="1"/>
</dbReference>
<keyword evidence="4 10" id="KW-0812">Transmembrane</keyword>